<organism evidence="1 2">
    <name type="scientific">Rhynchospora tenuis</name>
    <dbReference type="NCBI Taxonomy" id="198213"/>
    <lineage>
        <taxon>Eukaryota</taxon>
        <taxon>Viridiplantae</taxon>
        <taxon>Streptophyta</taxon>
        <taxon>Embryophyta</taxon>
        <taxon>Tracheophyta</taxon>
        <taxon>Spermatophyta</taxon>
        <taxon>Magnoliopsida</taxon>
        <taxon>Liliopsida</taxon>
        <taxon>Poales</taxon>
        <taxon>Cyperaceae</taxon>
        <taxon>Cyperoideae</taxon>
        <taxon>Rhynchosporeae</taxon>
        <taxon>Rhynchospora</taxon>
    </lineage>
</organism>
<sequence length="269" mass="30749">MCIAAWIWQSHPSYQFILLLNRDEFHERPTRPMKWWGEGEEDILGGRDELGGGTWLGCTRGGRIAFLTNVREPPELRFSGAKSRGHLPVKFLKSKQSPMEFAEEIVKEADTYSPFNLVVADLCSKTMVFISNQPEGKPTIQTVNPGIHVLSNASLDSPWPKSERLRSKVEEFLKTQGDEEIPLKEMVGELMEDKVKADRDMLPITGCNPEWEYALSSIYIDLDTEWGHYGTRSMSGIAVKADNGVVFYERYIENSTWKERLVQFQIDEL</sequence>
<name>A0AAD6EZG3_9POAL</name>
<gene>
    <name evidence="1" type="ORF">LUZ61_010529</name>
</gene>
<protein>
    <submittedName>
        <fullName evidence="1">Uncharacterized protein</fullName>
    </submittedName>
</protein>
<dbReference type="InterPro" id="IPR008551">
    <property type="entry name" value="TANGO2"/>
</dbReference>
<evidence type="ECO:0000313" key="1">
    <source>
        <dbReference type="EMBL" id="KAJ3706824.1"/>
    </source>
</evidence>
<dbReference type="Proteomes" id="UP001210211">
    <property type="component" value="Unassembled WGS sequence"/>
</dbReference>
<dbReference type="PANTHER" id="PTHR17985">
    <property type="entry name" value="SER/THR-RICH PROTEIN T10 IN DGCR REGION"/>
    <property type="match status" value="1"/>
</dbReference>
<proteinExistence type="predicted"/>
<dbReference type="EMBL" id="JAMRDG010000001">
    <property type="protein sequence ID" value="KAJ3706824.1"/>
    <property type="molecule type" value="Genomic_DNA"/>
</dbReference>
<dbReference type="PANTHER" id="PTHR17985:SF22">
    <property type="entry name" value="OS04G0564500 PROTEIN"/>
    <property type="match status" value="1"/>
</dbReference>
<keyword evidence="2" id="KW-1185">Reference proteome</keyword>
<dbReference type="AlphaFoldDB" id="A0AAD6EZG3"/>
<evidence type="ECO:0000313" key="2">
    <source>
        <dbReference type="Proteomes" id="UP001210211"/>
    </source>
</evidence>
<reference evidence="1 2" key="1">
    <citation type="journal article" date="2022" name="Cell">
        <title>Repeat-based holocentromeres influence genome architecture and karyotype evolution.</title>
        <authorList>
            <person name="Hofstatter P.G."/>
            <person name="Thangavel G."/>
            <person name="Lux T."/>
            <person name="Neumann P."/>
            <person name="Vondrak T."/>
            <person name="Novak P."/>
            <person name="Zhang M."/>
            <person name="Costa L."/>
            <person name="Castellani M."/>
            <person name="Scott A."/>
            <person name="Toegelov H."/>
            <person name="Fuchs J."/>
            <person name="Mata-Sucre Y."/>
            <person name="Dias Y."/>
            <person name="Vanzela A.L.L."/>
            <person name="Huettel B."/>
            <person name="Almeida C.C.S."/>
            <person name="Simkova H."/>
            <person name="Souza G."/>
            <person name="Pedrosa-Harand A."/>
            <person name="Macas J."/>
            <person name="Mayer K.F.X."/>
            <person name="Houben A."/>
            <person name="Marques A."/>
        </authorList>
    </citation>
    <scope>NUCLEOTIDE SEQUENCE [LARGE SCALE GENOMIC DNA]</scope>
    <source>
        <strain evidence="1">RhyTen1mFocal</strain>
    </source>
</reference>
<accession>A0AAD6EZG3</accession>
<dbReference type="Pfam" id="PF05742">
    <property type="entry name" value="TANGO2"/>
    <property type="match status" value="1"/>
</dbReference>
<comment type="caution">
    <text evidence="1">The sequence shown here is derived from an EMBL/GenBank/DDBJ whole genome shotgun (WGS) entry which is preliminary data.</text>
</comment>